<proteinExistence type="predicted"/>
<feature type="chain" id="PRO_5021954153" description="NIPSNAP protein" evidence="1">
    <location>
        <begin position="24"/>
        <end position="252"/>
    </location>
</feature>
<evidence type="ECO:0000313" key="2">
    <source>
        <dbReference type="EMBL" id="TRX20481.1"/>
    </source>
</evidence>
<feature type="signal peptide" evidence="1">
    <location>
        <begin position="1"/>
        <end position="23"/>
    </location>
</feature>
<evidence type="ECO:0008006" key="4">
    <source>
        <dbReference type="Google" id="ProtNLM"/>
    </source>
</evidence>
<organism evidence="2 3">
    <name type="scientific">Flavobacterium franklandianum</name>
    <dbReference type="NCBI Taxonomy" id="2594430"/>
    <lineage>
        <taxon>Bacteria</taxon>
        <taxon>Pseudomonadati</taxon>
        <taxon>Bacteroidota</taxon>
        <taxon>Flavobacteriia</taxon>
        <taxon>Flavobacteriales</taxon>
        <taxon>Flavobacteriaceae</taxon>
        <taxon>Flavobacterium</taxon>
    </lineage>
</organism>
<keyword evidence="3" id="KW-1185">Reference proteome</keyword>
<gene>
    <name evidence="2" type="ORF">FNW17_11540</name>
</gene>
<dbReference type="AlphaFoldDB" id="A0A553CJ09"/>
<comment type="caution">
    <text evidence="2">The sequence shown here is derived from an EMBL/GenBank/DDBJ whole genome shotgun (WGS) entry which is preliminary data.</text>
</comment>
<sequence length="252" mass="28843">MKNHKNTMLIAIIMLTATLTMNAQNQIFSIHADYVKPSMESEYVEISKAFVAECKKHNLQNADWTQLRLDNGTYITFEAIPNMAALDVDVFAPLVEKMGAEKFSALFDRYAKCYDRHGSYIITRIENLTYMPEGAIATQEGQNYRKYHYLYVTPSTSKMIAEKMKAIKELYAKKGSKEYYRVYHSGFGTLGEFFLVVISAKDELSYAKQSEENEAVIGDEGKKLLDDLFKNISRYDPITGYVLPTLSYNTKK</sequence>
<name>A0A553CJ09_9FLAO</name>
<reference evidence="2 3" key="1">
    <citation type="submission" date="2019-07" db="EMBL/GenBank/DDBJ databases">
        <title>Novel species of Flavobacterium.</title>
        <authorList>
            <person name="Liu Q."/>
            <person name="Xin Y.-H."/>
        </authorList>
    </citation>
    <scope>NUCLEOTIDE SEQUENCE [LARGE SCALE GENOMIC DNA]</scope>
    <source>
        <strain evidence="2 3">LB3P56</strain>
    </source>
</reference>
<dbReference type="Proteomes" id="UP000318585">
    <property type="component" value="Unassembled WGS sequence"/>
</dbReference>
<evidence type="ECO:0000313" key="3">
    <source>
        <dbReference type="Proteomes" id="UP000318585"/>
    </source>
</evidence>
<dbReference type="EMBL" id="VJZR01000010">
    <property type="protein sequence ID" value="TRX20481.1"/>
    <property type="molecule type" value="Genomic_DNA"/>
</dbReference>
<keyword evidence="1" id="KW-0732">Signal</keyword>
<dbReference type="OrthoDB" id="1426903at2"/>
<protein>
    <recommendedName>
        <fullName evidence="4">NIPSNAP protein</fullName>
    </recommendedName>
</protein>
<dbReference type="RefSeq" id="WP_144071707.1">
    <property type="nucleotide sequence ID" value="NZ_VJZR01000010.1"/>
</dbReference>
<evidence type="ECO:0000256" key="1">
    <source>
        <dbReference type="SAM" id="SignalP"/>
    </source>
</evidence>
<accession>A0A553CJ09</accession>